<dbReference type="GeneID" id="43598276"/>
<sequence length="527" mass="58739">MLLEKGSRLRLLESLRYRVRDAQLWSQLSLFPSLEISEASRLSNLKPDFSIRLGPDKASPSSASQPRVWLPKDINIRHPNSLPNAELARLQICLGFHMIPGEHMATVKRVRGVPVVNEHVDIMLLDQTPAGFGNTHLHEFQGIVERPNRDLPEPISRCFETLESDNITRGSVPFGQSSTPLQSQSRHRDSEGQDDMLLSTSWKNSLKEIIEPPEEDMLLSQWSSSTPSLGSQSTLVSDLSPWPPPSSLKRAASELQILNRVETPPSLDVSSAYKLTEAAMQILISGYDSHRLRVGDMKIDGPLPEKSLSKLAPVIFSPGFRDSMANNVRFIPTISQAISSTLLRNVQSPSLRKKLIGLANLATSTPQKQNMGPAYEASGCLAAVAQARLWSMMQRKLYDPSESKKLSWKTSYSADQATAIECEDQQPFEDLLVQVRDENGQATEDLFKGDPEELIEGEFSDIGDDFEDLLDDIGDDDDELLEYLDKIETGRMKAREDAAETSFDSSFKKKASILLFAHETADEFMLV</sequence>
<organism evidence="2 3">
    <name type="scientific">Venustampulla echinocandica</name>
    <dbReference type="NCBI Taxonomy" id="2656787"/>
    <lineage>
        <taxon>Eukaryota</taxon>
        <taxon>Fungi</taxon>
        <taxon>Dikarya</taxon>
        <taxon>Ascomycota</taxon>
        <taxon>Pezizomycotina</taxon>
        <taxon>Leotiomycetes</taxon>
        <taxon>Helotiales</taxon>
        <taxon>Pleuroascaceae</taxon>
        <taxon>Venustampulla</taxon>
    </lineage>
</organism>
<keyword evidence="3" id="KW-1185">Reference proteome</keyword>
<dbReference type="AlphaFoldDB" id="A0A370TR62"/>
<comment type="caution">
    <text evidence="2">The sequence shown here is derived from an EMBL/GenBank/DDBJ whole genome shotgun (WGS) entry which is preliminary data.</text>
</comment>
<evidence type="ECO:0000313" key="3">
    <source>
        <dbReference type="Proteomes" id="UP000254866"/>
    </source>
</evidence>
<accession>A0A370TR62</accession>
<name>A0A370TR62_9HELO</name>
<evidence type="ECO:0000313" key="2">
    <source>
        <dbReference type="EMBL" id="RDL37994.1"/>
    </source>
</evidence>
<feature type="region of interest" description="Disordered" evidence="1">
    <location>
        <begin position="167"/>
        <end position="196"/>
    </location>
</feature>
<protein>
    <submittedName>
        <fullName evidence="2">Uncharacterized protein</fullName>
    </submittedName>
</protein>
<reference evidence="2 3" key="1">
    <citation type="journal article" date="2018" name="IMA Fungus">
        <title>IMA Genome-F 9: Draft genome sequence of Annulohypoxylon stygium, Aspergillus mulundensis, Berkeleyomyces basicola (syn. Thielaviopsis basicola), Ceratocystis smalleyi, two Cercospora beticola strains, Coleophoma cylindrospora, Fusarium fracticaudum, Phialophora cf. hyalina, and Morchella septimelata.</title>
        <authorList>
            <person name="Wingfield B.D."/>
            <person name="Bills G.F."/>
            <person name="Dong Y."/>
            <person name="Huang W."/>
            <person name="Nel W.J."/>
            <person name="Swalarsk-Parry B.S."/>
            <person name="Vaghefi N."/>
            <person name="Wilken P.M."/>
            <person name="An Z."/>
            <person name="de Beer Z.W."/>
            <person name="De Vos L."/>
            <person name="Chen L."/>
            <person name="Duong T.A."/>
            <person name="Gao Y."/>
            <person name="Hammerbacher A."/>
            <person name="Kikkert J.R."/>
            <person name="Li Y."/>
            <person name="Li H."/>
            <person name="Li K."/>
            <person name="Li Q."/>
            <person name="Liu X."/>
            <person name="Ma X."/>
            <person name="Naidoo K."/>
            <person name="Pethybridge S.J."/>
            <person name="Sun J."/>
            <person name="Steenkamp E.T."/>
            <person name="van der Nest M.A."/>
            <person name="van Wyk S."/>
            <person name="Wingfield M.J."/>
            <person name="Xiong C."/>
            <person name="Yue Q."/>
            <person name="Zhang X."/>
        </authorList>
    </citation>
    <scope>NUCLEOTIDE SEQUENCE [LARGE SCALE GENOMIC DNA]</scope>
    <source>
        <strain evidence="2 3">BP 5553</strain>
    </source>
</reference>
<feature type="compositionally biased region" description="Polar residues" evidence="1">
    <location>
        <begin position="167"/>
        <end position="184"/>
    </location>
</feature>
<dbReference type="RefSeq" id="XP_031870650.1">
    <property type="nucleotide sequence ID" value="XM_032014050.1"/>
</dbReference>
<dbReference type="Proteomes" id="UP000254866">
    <property type="component" value="Unassembled WGS sequence"/>
</dbReference>
<proteinExistence type="predicted"/>
<dbReference type="STRING" id="2656787.A0A370TR62"/>
<dbReference type="EMBL" id="NPIC01000003">
    <property type="protein sequence ID" value="RDL37994.1"/>
    <property type="molecule type" value="Genomic_DNA"/>
</dbReference>
<evidence type="ECO:0000256" key="1">
    <source>
        <dbReference type="SAM" id="MobiDB-lite"/>
    </source>
</evidence>
<dbReference type="OrthoDB" id="4187154at2759"/>
<gene>
    <name evidence="2" type="ORF">BP5553_05427</name>
</gene>